<dbReference type="Gene3D" id="1.10.530.10">
    <property type="match status" value="1"/>
</dbReference>
<dbReference type="KEGG" id="sbar:H5V43_11260"/>
<name>A0A7M2GDC3_SPHSA</name>
<evidence type="ECO:0000256" key="4">
    <source>
        <dbReference type="SAM" id="SignalP"/>
    </source>
</evidence>
<accession>A0A7M2GDC3</accession>
<evidence type="ECO:0000313" key="7">
    <source>
        <dbReference type="Proteomes" id="UP000593663"/>
    </source>
</evidence>
<dbReference type="SUPFAM" id="SSF53955">
    <property type="entry name" value="Lysozyme-like"/>
    <property type="match status" value="1"/>
</dbReference>
<evidence type="ECO:0000313" key="6">
    <source>
        <dbReference type="EMBL" id="QOT70704.1"/>
    </source>
</evidence>
<dbReference type="Pfam" id="PF01464">
    <property type="entry name" value="SLT"/>
    <property type="match status" value="1"/>
</dbReference>
<dbReference type="AlphaFoldDB" id="A0A7M2GDC3"/>
<evidence type="ECO:0000256" key="1">
    <source>
        <dbReference type="ARBA" id="ARBA00007734"/>
    </source>
</evidence>
<dbReference type="PANTHER" id="PTHR37423:SF2">
    <property type="entry name" value="MEMBRANE-BOUND LYTIC MUREIN TRANSGLYCOSYLASE C"/>
    <property type="match status" value="1"/>
</dbReference>
<protein>
    <submittedName>
        <fullName evidence="6">Lytic transglycosylase domain-containing protein</fullName>
    </submittedName>
</protein>
<feature type="chain" id="PRO_5032763845" evidence="4">
    <location>
        <begin position="25"/>
        <end position="209"/>
    </location>
</feature>
<reference evidence="7" key="1">
    <citation type="submission" date="2020-08" db="EMBL/GenBank/DDBJ databases">
        <title>Complete genome sequence of Sphingobium barthaii strain KK22, a high-molecular-weight polycyclic aromatic hydrocarbon-degrading soil bacterium.</title>
        <authorList>
            <person name="Mori J.F."/>
            <person name="Kanaly R.A."/>
        </authorList>
    </citation>
    <scope>NUCLEOTIDE SEQUENCE [LARGE SCALE GENOMIC DNA]</scope>
    <source>
        <strain evidence="7">KK22</strain>
    </source>
</reference>
<evidence type="ECO:0000259" key="5">
    <source>
        <dbReference type="Pfam" id="PF01464"/>
    </source>
</evidence>
<dbReference type="InterPro" id="IPR008258">
    <property type="entry name" value="Transglycosylase_SLT_dom_1"/>
</dbReference>
<keyword evidence="4" id="KW-0732">Signal</keyword>
<dbReference type="CDD" id="cd00254">
    <property type="entry name" value="LT-like"/>
    <property type="match status" value="1"/>
</dbReference>
<comment type="similarity">
    <text evidence="2">Belongs to the virb1 family.</text>
</comment>
<feature type="region of interest" description="Disordered" evidence="3">
    <location>
        <begin position="189"/>
        <end position="209"/>
    </location>
</feature>
<evidence type="ECO:0000256" key="3">
    <source>
        <dbReference type="SAM" id="MobiDB-lite"/>
    </source>
</evidence>
<feature type="signal peptide" evidence="4">
    <location>
        <begin position="1"/>
        <end position="24"/>
    </location>
</feature>
<sequence>MAGLTRCLRSIAMGLILWATPLRADPVADWAGEIAEASARFGIDRLWVEAVMRAESGGRTVWQGKPITSSAGAMGLMQLMPGTWADMRRLHGLGQNPHDPHDNILAGTAYLAAMNQRFGYPGLFGAYHAGPERYRQFLIEGRPLPPETRAYMMTLASLIGPYPTALPPPSPVANPPPLFIYLAGEPVPEKAEAPGEGRANSDPLFAVRR</sequence>
<evidence type="ECO:0000256" key="2">
    <source>
        <dbReference type="ARBA" id="ARBA00009387"/>
    </source>
</evidence>
<organism evidence="6 7">
    <name type="scientific">Sphingobium fuliginis (strain ATCC 27551)</name>
    <dbReference type="NCBI Taxonomy" id="336203"/>
    <lineage>
        <taxon>Bacteria</taxon>
        <taxon>Pseudomonadati</taxon>
        <taxon>Pseudomonadota</taxon>
        <taxon>Alphaproteobacteria</taxon>
        <taxon>Sphingomonadales</taxon>
        <taxon>Sphingomonadaceae</taxon>
        <taxon>Sphingobium</taxon>
    </lineage>
</organism>
<dbReference type="InterPro" id="IPR023346">
    <property type="entry name" value="Lysozyme-like_dom_sf"/>
</dbReference>
<dbReference type="Proteomes" id="UP000593663">
    <property type="component" value="Chromosome 1"/>
</dbReference>
<gene>
    <name evidence="6" type="ORF">H5V43_11260</name>
</gene>
<dbReference type="EMBL" id="CP060035">
    <property type="protein sequence ID" value="QOT70704.1"/>
    <property type="molecule type" value="Genomic_DNA"/>
</dbReference>
<feature type="domain" description="Transglycosylase SLT" evidence="5">
    <location>
        <begin position="34"/>
        <end position="136"/>
    </location>
</feature>
<comment type="similarity">
    <text evidence="1">Belongs to the transglycosylase Slt family.</text>
</comment>
<dbReference type="PANTHER" id="PTHR37423">
    <property type="entry name" value="SOLUBLE LYTIC MUREIN TRANSGLYCOSYLASE-RELATED"/>
    <property type="match status" value="1"/>
</dbReference>
<proteinExistence type="inferred from homology"/>
<dbReference type="RefSeq" id="WP_025549563.1">
    <property type="nucleotide sequence ID" value="NZ_BATN01000047.1"/>
</dbReference>